<dbReference type="Proteomes" id="UP000002051">
    <property type="component" value="Chromosome 6"/>
</dbReference>
<reference evidence="1 3" key="2">
    <citation type="journal article" date="2014" name="BMC Genomics">
        <title>An improved genome release (version Mt4.0) for the model legume Medicago truncatula.</title>
        <authorList>
            <person name="Tang H."/>
            <person name="Krishnakumar V."/>
            <person name="Bidwell S."/>
            <person name="Rosen B."/>
            <person name="Chan A."/>
            <person name="Zhou S."/>
            <person name="Gentzbittel L."/>
            <person name="Childs K.L."/>
            <person name="Yandell M."/>
            <person name="Gundlach H."/>
            <person name="Mayer K.F."/>
            <person name="Schwartz D.C."/>
            <person name="Town C.D."/>
        </authorList>
    </citation>
    <scope>GENOME REANNOTATION</scope>
    <source>
        <strain evidence="1">A17</strain>
        <strain evidence="2 3">cv. Jemalong A17</strain>
    </source>
</reference>
<dbReference type="EnsemblPlants" id="KEH26993">
    <property type="protein sequence ID" value="KEH26993"/>
    <property type="gene ID" value="MTR_6g082910"/>
</dbReference>
<organism evidence="1 3">
    <name type="scientific">Medicago truncatula</name>
    <name type="common">Barrel medic</name>
    <name type="synonym">Medicago tribuloides</name>
    <dbReference type="NCBI Taxonomy" id="3880"/>
    <lineage>
        <taxon>Eukaryota</taxon>
        <taxon>Viridiplantae</taxon>
        <taxon>Streptophyta</taxon>
        <taxon>Embryophyta</taxon>
        <taxon>Tracheophyta</taxon>
        <taxon>Spermatophyta</taxon>
        <taxon>Magnoliopsida</taxon>
        <taxon>eudicotyledons</taxon>
        <taxon>Gunneridae</taxon>
        <taxon>Pentapetalae</taxon>
        <taxon>rosids</taxon>
        <taxon>fabids</taxon>
        <taxon>Fabales</taxon>
        <taxon>Fabaceae</taxon>
        <taxon>Papilionoideae</taxon>
        <taxon>50 kb inversion clade</taxon>
        <taxon>NPAAA clade</taxon>
        <taxon>Hologalegina</taxon>
        <taxon>IRL clade</taxon>
        <taxon>Trifolieae</taxon>
        <taxon>Medicago</taxon>
    </lineage>
</organism>
<sequence>MRLHRGTKFPMSSKESCFNHRGAMLLHRGTILQISDFKLTLTDPRENSCDQCLSLLQCELALGIVGKSPIQ</sequence>
<evidence type="ECO:0000313" key="1">
    <source>
        <dbReference type="EMBL" id="KEH26993.1"/>
    </source>
</evidence>
<keyword evidence="3" id="KW-1185">Reference proteome</keyword>
<reference evidence="2" key="3">
    <citation type="submission" date="2015-04" db="UniProtKB">
        <authorList>
            <consortium name="EnsemblPlants"/>
        </authorList>
    </citation>
    <scope>IDENTIFICATION</scope>
    <source>
        <strain evidence="2">cv. Jemalong A17</strain>
    </source>
</reference>
<dbReference type="AlphaFoldDB" id="A0A072UD41"/>
<dbReference type="EMBL" id="CM001222">
    <property type="protein sequence ID" value="KEH26993.1"/>
    <property type="molecule type" value="Genomic_DNA"/>
</dbReference>
<accession>A0A072UD41</accession>
<evidence type="ECO:0000313" key="3">
    <source>
        <dbReference type="Proteomes" id="UP000002051"/>
    </source>
</evidence>
<gene>
    <name evidence="1" type="ordered locus">MTR_6g082910</name>
</gene>
<evidence type="ECO:0000313" key="2">
    <source>
        <dbReference type="EnsemblPlants" id="KEH26993"/>
    </source>
</evidence>
<protein>
    <submittedName>
        <fullName evidence="1 2">Uncharacterized protein</fullName>
    </submittedName>
</protein>
<reference evidence="1 3" key="1">
    <citation type="journal article" date="2011" name="Nature">
        <title>The Medicago genome provides insight into the evolution of rhizobial symbioses.</title>
        <authorList>
            <person name="Young N.D."/>
            <person name="Debelle F."/>
            <person name="Oldroyd G.E."/>
            <person name="Geurts R."/>
            <person name="Cannon S.B."/>
            <person name="Udvardi M.K."/>
            <person name="Benedito V.A."/>
            <person name="Mayer K.F."/>
            <person name="Gouzy J."/>
            <person name="Schoof H."/>
            <person name="Van de Peer Y."/>
            <person name="Proost S."/>
            <person name="Cook D.R."/>
            <person name="Meyers B.C."/>
            <person name="Spannagl M."/>
            <person name="Cheung F."/>
            <person name="De Mita S."/>
            <person name="Krishnakumar V."/>
            <person name="Gundlach H."/>
            <person name="Zhou S."/>
            <person name="Mudge J."/>
            <person name="Bharti A.K."/>
            <person name="Murray J.D."/>
            <person name="Naoumkina M.A."/>
            <person name="Rosen B."/>
            <person name="Silverstein K.A."/>
            <person name="Tang H."/>
            <person name="Rombauts S."/>
            <person name="Zhao P.X."/>
            <person name="Zhou P."/>
            <person name="Barbe V."/>
            <person name="Bardou P."/>
            <person name="Bechner M."/>
            <person name="Bellec A."/>
            <person name="Berger A."/>
            <person name="Berges H."/>
            <person name="Bidwell S."/>
            <person name="Bisseling T."/>
            <person name="Choisne N."/>
            <person name="Couloux A."/>
            <person name="Denny R."/>
            <person name="Deshpande S."/>
            <person name="Dai X."/>
            <person name="Doyle J.J."/>
            <person name="Dudez A.M."/>
            <person name="Farmer A.D."/>
            <person name="Fouteau S."/>
            <person name="Franken C."/>
            <person name="Gibelin C."/>
            <person name="Gish J."/>
            <person name="Goldstein S."/>
            <person name="Gonzalez A.J."/>
            <person name="Green P.J."/>
            <person name="Hallab A."/>
            <person name="Hartog M."/>
            <person name="Hua A."/>
            <person name="Humphray S.J."/>
            <person name="Jeong D.H."/>
            <person name="Jing Y."/>
            <person name="Jocker A."/>
            <person name="Kenton S.M."/>
            <person name="Kim D.J."/>
            <person name="Klee K."/>
            <person name="Lai H."/>
            <person name="Lang C."/>
            <person name="Lin S."/>
            <person name="Macmil S.L."/>
            <person name="Magdelenat G."/>
            <person name="Matthews L."/>
            <person name="McCorrison J."/>
            <person name="Monaghan E.L."/>
            <person name="Mun J.H."/>
            <person name="Najar F.Z."/>
            <person name="Nicholson C."/>
            <person name="Noirot C."/>
            <person name="O'Bleness M."/>
            <person name="Paule C.R."/>
            <person name="Poulain J."/>
            <person name="Prion F."/>
            <person name="Qin B."/>
            <person name="Qu C."/>
            <person name="Retzel E.F."/>
            <person name="Riddle C."/>
            <person name="Sallet E."/>
            <person name="Samain S."/>
            <person name="Samson N."/>
            <person name="Sanders I."/>
            <person name="Saurat O."/>
            <person name="Scarpelli C."/>
            <person name="Schiex T."/>
            <person name="Segurens B."/>
            <person name="Severin A.J."/>
            <person name="Sherrier D.J."/>
            <person name="Shi R."/>
            <person name="Sims S."/>
            <person name="Singer S.R."/>
            <person name="Sinharoy S."/>
            <person name="Sterck L."/>
            <person name="Viollet A."/>
            <person name="Wang B.B."/>
            <person name="Wang K."/>
            <person name="Wang M."/>
            <person name="Wang X."/>
            <person name="Warfsmann J."/>
            <person name="Weissenbach J."/>
            <person name="White D.D."/>
            <person name="White J.D."/>
            <person name="Wiley G.B."/>
            <person name="Wincker P."/>
            <person name="Xing Y."/>
            <person name="Yang L."/>
            <person name="Yao Z."/>
            <person name="Ying F."/>
            <person name="Zhai J."/>
            <person name="Zhou L."/>
            <person name="Zuber A."/>
            <person name="Denarie J."/>
            <person name="Dixon R.A."/>
            <person name="May G.D."/>
            <person name="Schwartz D.C."/>
            <person name="Rogers J."/>
            <person name="Quetier F."/>
            <person name="Town C.D."/>
            <person name="Roe B.A."/>
        </authorList>
    </citation>
    <scope>NUCLEOTIDE SEQUENCE [LARGE SCALE GENOMIC DNA]</scope>
    <source>
        <strain evidence="1">A17</strain>
        <strain evidence="2 3">cv. Jemalong A17</strain>
    </source>
</reference>
<proteinExistence type="predicted"/>
<name>A0A072UD41_MEDTR</name>
<dbReference type="HOGENOM" id="CLU_2743858_0_0_1"/>